<dbReference type="InterPro" id="IPR011993">
    <property type="entry name" value="PH-like_dom_sf"/>
</dbReference>
<feature type="compositionally biased region" description="Basic and acidic residues" evidence="1">
    <location>
        <begin position="563"/>
        <end position="598"/>
    </location>
</feature>
<dbReference type="PANTHER" id="PTHR21219">
    <property type="entry name" value="FI19613P1"/>
    <property type="match status" value="1"/>
</dbReference>
<dbReference type="InterPro" id="IPR006020">
    <property type="entry name" value="PTB/PI_dom"/>
</dbReference>
<dbReference type="OrthoDB" id="10007483at2759"/>
<feature type="compositionally biased region" description="Basic residues" evidence="1">
    <location>
        <begin position="614"/>
        <end position="624"/>
    </location>
</feature>
<gene>
    <name evidence="3" type="ORF">FJT64_005667</name>
</gene>
<keyword evidence="4" id="KW-1185">Reference proteome</keyword>
<feature type="region of interest" description="Disordered" evidence="1">
    <location>
        <begin position="463"/>
        <end position="624"/>
    </location>
</feature>
<comment type="caution">
    <text evidence="3">The sequence shown here is derived from an EMBL/GenBank/DDBJ whole genome shotgun (WGS) entry which is preliminary data.</text>
</comment>
<dbReference type="Proteomes" id="UP000440578">
    <property type="component" value="Unassembled WGS sequence"/>
</dbReference>
<dbReference type="AlphaFoldDB" id="A0A6A4VQK8"/>
<evidence type="ECO:0000259" key="2">
    <source>
        <dbReference type="SMART" id="SM00462"/>
    </source>
</evidence>
<organism evidence="3 4">
    <name type="scientific">Amphibalanus amphitrite</name>
    <name type="common">Striped barnacle</name>
    <name type="synonym">Balanus amphitrite</name>
    <dbReference type="NCBI Taxonomy" id="1232801"/>
    <lineage>
        <taxon>Eukaryota</taxon>
        <taxon>Metazoa</taxon>
        <taxon>Ecdysozoa</taxon>
        <taxon>Arthropoda</taxon>
        <taxon>Crustacea</taxon>
        <taxon>Multicrustacea</taxon>
        <taxon>Cirripedia</taxon>
        <taxon>Thoracica</taxon>
        <taxon>Thoracicalcarea</taxon>
        <taxon>Balanomorpha</taxon>
        <taxon>Balanoidea</taxon>
        <taxon>Balanidae</taxon>
        <taxon>Amphibalaninae</taxon>
        <taxon>Amphibalanus</taxon>
    </lineage>
</organism>
<feature type="compositionally biased region" description="Low complexity" evidence="1">
    <location>
        <begin position="422"/>
        <end position="432"/>
    </location>
</feature>
<feature type="region of interest" description="Disordered" evidence="1">
    <location>
        <begin position="277"/>
        <end position="443"/>
    </location>
</feature>
<sequence>MAHRRGPPANESTPICRCRVLYLGSSVPHITKDGLQGIQEPLRELYPSEGISGAKGIDSWLSVWSNGLLLENVDEKQKKITRFFPIEVLHYCAAVRYVMVPASSGGDQERVARFLPLDSPFARSPSIAHPPLFAAILRRTTGIKVLECHAFICKRETPANALVRCCFHAYADSMQARQLDGGVYSSIYGPASSSARPGRLPADQSVAEAQIDVIEKVEEWQVDQSVPSTSNGGDAAAGDELSVYNGDKNHKVWAGPARSEREVIYNEYELAGRGASIYGSTGSRAARPRQMVMPAAPPPPPPTPPPETEVKKKARKQKTRGERGSAGSPTRAAMMNGQGPSGHTMGGPVMNGHGPPLNGHGPPLNGHGPPLNGHGPPLNGHGPPVNGHRSPQRVASRQERRPAGAAVSPRQRAARARPPPAHLYRPPTLVYGPAPPPPPPPHMAPLVATPYGPAVMTLPYRPRRSASRAAEEPVYLPSARPLSPTASYQPAHFPHEAYLMQQQYATVDRRRKTRKKSRKEEESPPNTGIYKRRNHLNEKAFGFSIQQEHRSRSYGSLANADGAEGRPHSREELRKSREMQQMLHELDLSADELERSEVRPGLYRGPDSVSQLSHHSHHSGFRRL</sequence>
<evidence type="ECO:0000256" key="1">
    <source>
        <dbReference type="SAM" id="MobiDB-lite"/>
    </source>
</evidence>
<feature type="domain" description="PID" evidence="2">
    <location>
        <begin position="13"/>
        <end position="179"/>
    </location>
</feature>
<dbReference type="SUPFAM" id="SSF50729">
    <property type="entry name" value="PH domain-like"/>
    <property type="match status" value="1"/>
</dbReference>
<dbReference type="PANTHER" id="PTHR21219:SF3">
    <property type="entry name" value="FI19613P1"/>
    <property type="match status" value="1"/>
</dbReference>
<dbReference type="EMBL" id="VIIS01001525">
    <property type="protein sequence ID" value="KAF0296926.1"/>
    <property type="molecule type" value="Genomic_DNA"/>
</dbReference>
<dbReference type="CDD" id="cd01217">
    <property type="entry name" value="PTB_CG12581"/>
    <property type="match status" value="1"/>
</dbReference>
<accession>A0A6A4VQK8</accession>
<name>A0A6A4VQK8_AMPAM</name>
<evidence type="ECO:0000313" key="3">
    <source>
        <dbReference type="EMBL" id="KAF0296926.1"/>
    </source>
</evidence>
<reference evidence="3 4" key="1">
    <citation type="submission" date="2019-07" db="EMBL/GenBank/DDBJ databases">
        <title>Draft genome assembly of a fouling barnacle, Amphibalanus amphitrite (Darwin, 1854): The first reference genome for Thecostraca.</title>
        <authorList>
            <person name="Kim W."/>
        </authorList>
    </citation>
    <scope>NUCLEOTIDE SEQUENCE [LARGE SCALE GENOMIC DNA]</scope>
    <source>
        <strain evidence="3">SNU_AA5</strain>
        <tissue evidence="3">Soma without cirri and trophi</tissue>
    </source>
</reference>
<feature type="compositionally biased region" description="Pro residues" evidence="1">
    <location>
        <begin position="295"/>
        <end position="307"/>
    </location>
</feature>
<protein>
    <recommendedName>
        <fullName evidence="2">PID domain-containing protein</fullName>
    </recommendedName>
</protein>
<dbReference type="SMART" id="SM00462">
    <property type="entry name" value="PTB"/>
    <property type="match status" value="1"/>
</dbReference>
<feature type="compositionally biased region" description="Low complexity" evidence="1">
    <location>
        <begin position="351"/>
        <end position="388"/>
    </location>
</feature>
<dbReference type="Gene3D" id="2.30.29.30">
    <property type="entry name" value="Pleckstrin-homology domain (PH domain)/Phosphotyrosine-binding domain (PTB)"/>
    <property type="match status" value="1"/>
</dbReference>
<feature type="compositionally biased region" description="Polar residues" evidence="1">
    <location>
        <begin position="223"/>
        <end position="232"/>
    </location>
</feature>
<evidence type="ECO:0000313" key="4">
    <source>
        <dbReference type="Proteomes" id="UP000440578"/>
    </source>
</evidence>
<proteinExistence type="predicted"/>
<feature type="compositionally biased region" description="Pro residues" evidence="1">
    <location>
        <begin position="433"/>
        <end position="443"/>
    </location>
</feature>
<feature type="region of interest" description="Disordered" evidence="1">
    <location>
        <begin position="223"/>
        <end position="242"/>
    </location>
</feature>